<name>A0ABP9QQN7_9PSEU</name>
<gene>
    <name evidence="1" type="ORF">GCM10023321_56440</name>
</gene>
<keyword evidence="2" id="KW-1185">Reference proteome</keyword>
<evidence type="ECO:0000313" key="2">
    <source>
        <dbReference type="Proteomes" id="UP001428817"/>
    </source>
</evidence>
<comment type="caution">
    <text evidence="1">The sequence shown here is derived from an EMBL/GenBank/DDBJ whole genome shotgun (WGS) entry which is preliminary data.</text>
</comment>
<protein>
    <recommendedName>
        <fullName evidence="3">GNAT family N-acetyltransferase</fullName>
    </recommendedName>
</protein>
<evidence type="ECO:0008006" key="3">
    <source>
        <dbReference type="Google" id="ProtNLM"/>
    </source>
</evidence>
<dbReference type="EMBL" id="BAABJP010000031">
    <property type="protein sequence ID" value="GAA5165868.1"/>
    <property type="molecule type" value="Genomic_DNA"/>
</dbReference>
<accession>A0ABP9QQN7</accession>
<dbReference type="Proteomes" id="UP001428817">
    <property type="component" value="Unassembled WGS sequence"/>
</dbReference>
<dbReference type="RefSeq" id="WP_185064938.1">
    <property type="nucleotide sequence ID" value="NZ_BAABJP010000031.1"/>
</dbReference>
<reference evidence="2" key="1">
    <citation type="journal article" date="2019" name="Int. J. Syst. Evol. Microbiol.">
        <title>The Global Catalogue of Microorganisms (GCM) 10K type strain sequencing project: providing services to taxonomists for standard genome sequencing and annotation.</title>
        <authorList>
            <consortium name="The Broad Institute Genomics Platform"/>
            <consortium name="The Broad Institute Genome Sequencing Center for Infectious Disease"/>
            <person name="Wu L."/>
            <person name="Ma J."/>
        </authorList>
    </citation>
    <scope>NUCLEOTIDE SEQUENCE [LARGE SCALE GENOMIC DNA]</scope>
    <source>
        <strain evidence="2">JCM 18303</strain>
    </source>
</reference>
<proteinExistence type="predicted"/>
<dbReference type="SUPFAM" id="SSF55729">
    <property type="entry name" value="Acyl-CoA N-acyltransferases (Nat)"/>
    <property type="match status" value="1"/>
</dbReference>
<evidence type="ECO:0000313" key="1">
    <source>
        <dbReference type="EMBL" id="GAA5165868.1"/>
    </source>
</evidence>
<dbReference type="InterPro" id="IPR016181">
    <property type="entry name" value="Acyl_CoA_acyltransferase"/>
</dbReference>
<sequence>MIHYEWRTEVTGAEREELDRLLTESAERDAEPGFPSFALTDPVPPGSRYLLVWLLPDERTGRTEPPPTLAACLRLEPDSAEPNGAGAEGAEVRMVVHPDLRARGISTLLGEQLGTDVTGPDGWVGTGCTRLRCWARGDHPAAHRMWRRLDNPRIIRDRRRWRLIAPLRPAGSGSRIGQPGSPGPGLDKLWLASGRRDPAPAAGRVLVTGPADAPHGAAWFDATAAEPTEFGPAGLITAVLVAPEHAENGTRAGLLDAAMAAIRRDGSRVAAITVDERDRGLVTDCRLAGFQHERTDIRYHLR</sequence>
<organism evidence="1 2">
    <name type="scientific">Pseudonocardia eucalypti</name>
    <dbReference type="NCBI Taxonomy" id="648755"/>
    <lineage>
        <taxon>Bacteria</taxon>
        <taxon>Bacillati</taxon>
        <taxon>Actinomycetota</taxon>
        <taxon>Actinomycetes</taxon>
        <taxon>Pseudonocardiales</taxon>
        <taxon>Pseudonocardiaceae</taxon>
        <taxon>Pseudonocardia</taxon>
    </lineage>
</organism>
<dbReference type="Gene3D" id="3.40.630.30">
    <property type="match status" value="2"/>
</dbReference>